<dbReference type="AlphaFoldDB" id="A0A164Y562"/>
<dbReference type="EMBL" id="LRGB01000930">
    <property type="protein sequence ID" value="KZS14897.1"/>
    <property type="molecule type" value="Genomic_DNA"/>
</dbReference>
<accession>A0A164Y562</accession>
<name>A0A164Y562_9CRUS</name>
<keyword evidence="2" id="KW-1185">Reference proteome</keyword>
<evidence type="ECO:0000313" key="1">
    <source>
        <dbReference type="EMBL" id="KZS14897.1"/>
    </source>
</evidence>
<gene>
    <name evidence="1" type="ORF">APZ42_019423</name>
</gene>
<dbReference type="Proteomes" id="UP000076858">
    <property type="component" value="Unassembled WGS sequence"/>
</dbReference>
<sequence>MKMFKRHGYSFRTVASDEERKKIIIMQSITRPGVMIKMANIFQKKMSEKERGIKIRNEIYDIILCTTYRASSKIGLQIMGGNGKIVGDHFGQDIKKFFLHRQKKLLFLCYTVGNLKKRKF</sequence>
<comment type="caution">
    <text evidence="1">The sequence shown here is derived from an EMBL/GenBank/DDBJ whole genome shotgun (WGS) entry which is preliminary data.</text>
</comment>
<protein>
    <submittedName>
        <fullName evidence="1">Uncharacterized protein</fullName>
    </submittedName>
</protein>
<reference evidence="1 2" key="1">
    <citation type="submission" date="2016-03" db="EMBL/GenBank/DDBJ databases">
        <title>EvidentialGene: Evidence-directed Construction of Genes on Genomes.</title>
        <authorList>
            <person name="Gilbert D.G."/>
            <person name="Choi J.-H."/>
            <person name="Mockaitis K."/>
            <person name="Colbourne J."/>
            <person name="Pfrender M."/>
        </authorList>
    </citation>
    <scope>NUCLEOTIDE SEQUENCE [LARGE SCALE GENOMIC DNA]</scope>
    <source>
        <strain evidence="1 2">Xinb3</strain>
        <tissue evidence="1">Complete organism</tissue>
    </source>
</reference>
<proteinExistence type="predicted"/>
<organism evidence="1 2">
    <name type="scientific">Daphnia magna</name>
    <dbReference type="NCBI Taxonomy" id="35525"/>
    <lineage>
        <taxon>Eukaryota</taxon>
        <taxon>Metazoa</taxon>
        <taxon>Ecdysozoa</taxon>
        <taxon>Arthropoda</taxon>
        <taxon>Crustacea</taxon>
        <taxon>Branchiopoda</taxon>
        <taxon>Diplostraca</taxon>
        <taxon>Cladocera</taxon>
        <taxon>Anomopoda</taxon>
        <taxon>Daphniidae</taxon>
        <taxon>Daphnia</taxon>
    </lineage>
</organism>
<evidence type="ECO:0000313" key="2">
    <source>
        <dbReference type="Proteomes" id="UP000076858"/>
    </source>
</evidence>